<feature type="transmembrane region" description="Helical" evidence="1">
    <location>
        <begin position="44"/>
        <end position="64"/>
    </location>
</feature>
<protein>
    <submittedName>
        <fullName evidence="2">Uncharacterized protein</fullName>
    </submittedName>
</protein>
<dbReference type="AlphaFoldDB" id="W0F8D1"/>
<keyword evidence="1" id="KW-0812">Transmembrane</keyword>
<organism evidence="2 3">
    <name type="scientific">Niabella soli DSM 19437</name>
    <dbReference type="NCBI Taxonomy" id="929713"/>
    <lineage>
        <taxon>Bacteria</taxon>
        <taxon>Pseudomonadati</taxon>
        <taxon>Bacteroidota</taxon>
        <taxon>Chitinophagia</taxon>
        <taxon>Chitinophagales</taxon>
        <taxon>Chitinophagaceae</taxon>
        <taxon>Niabella</taxon>
    </lineage>
</organism>
<proteinExistence type="predicted"/>
<accession>W0F8D1</accession>
<gene>
    <name evidence="2" type="ORF">NIASO_19895</name>
</gene>
<dbReference type="KEGG" id="nso:NIASO_19895"/>
<evidence type="ECO:0000313" key="2">
    <source>
        <dbReference type="EMBL" id="AHF18078.1"/>
    </source>
</evidence>
<sequence length="65" mass="7528">MHRNASFTNIKGRFTDCTNFHRTFLKSVQICGICEQKKISLSPVLLGFIHLLFIVYICSFNYIAQ</sequence>
<dbReference type="EMBL" id="CP007035">
    <property type="protein sequence ID" value="AHF18078.1"/>
    <property type="molecule type" value="Genomic_DNA"/>
</dbReference>
<dbReference type="STRING" id="929713.NIASO_19895"/>
<keyword evidence="1" id="KW-0472">Membrane</keyword>
<keyword evidence="3" id="KW-1185">Reference proteome</keyword>
<evidence type="ECO:0000313" key="3">
    <source>
        <dbReference type="Proteomes" id="UP000003586"/>
    </source>
</evidence>
<evidence type="ECO:0000256" key="1">
    <source>
        <dbReference type="SAM" id="Phobius"/>
    </source>
</evidence>
<reference evidence="2 3" key="1">
    <citation type="submission" date="2013-12" db="EMBL/GenBank/DDBJ databases">
        <authorList>
            <consortium name="DOE Joint Genome Institute"/>
            <person name="Eisen J."/>
            <person name="Huntemann M."/>
            <person name="Han J."/>
            <person name="Chen A."/>
            <person name="Kyrpides N."/>
            <person name="Mavromatis K."/>
            <person name="Markowitz V."/>
            <person name="Palaniappan K."/>
            <person name="Ivanova N."/>
            <person name="Schaumberg A."/>
            <person name="Pati A."/>
            <person name="Liolios K."/>
            <person name="Nordberg H.P."/>
            <person name="Cantor M.N."/>
            <person name="Hua S.X."/>
            <person name="Woyke T."/>
        </authorList>
    </citation>
    <scope>NUCLEOTIDE SEQUENCE [LARGE SCALE GENOMIC DNA]</scope>
    <source>
        <strain evidence="3">DSM 19437</strain>
    </source>
</reference>
<keyword evidence="1" id="KW-1133">Transmembrane helix</keyword>
<dbReference type="HOGENOM" id="CLU_2845353_0_0_10"/>
<name>W0F8D1_9BACT</name>
<dbReference type="Proteomes" id="UP000003586">
    <property type="component" value="Chromosome"/>
</dbReference>